<dbReference type="GO" id="GO:0015280">
    <property type="term" value="F:ligand-gated sodium channel activity"/>
    <property type="evidence" value="ECO:0007669"/>
    <property type="project" value="TreeGrafter"/>
</dbReference>
<dbReference type="PANTHER" id="PTHR11690:SF248">
    <property type="entry name" value="PICKPOCKET 17, ISOFORM A"/>
    <property type="match status" value="1"/>
</dbReference>
<evidence type="ECO:0000256" key="6">
    <source>
        <dbReference type="ARBA" id="ARBA00023053"/>
    </source>
</evidence>
<evidence type="ECO:0000256" key="3">
    <source>
        <dbReference type="ARBA" id="ARBA00022461"/>
    </source>
</evidence>
<comment type="subcellular location">
    <subcellularLocation>
        <location evidence="1">Membrane</location>
        <topology evidence="1">Multi-pass membrane protein</topology>
    </subcellularLocation>
</comment>
<keyword evidence="9 11" id="KW-0739">Sodium transport</keyword>
<sequence>MFPAVTVCNINPFKQSELRNTSLLRDMMNAAKTDEDFEHNRYAFKDSLLVDILSEHKEDAWKLGHQGEELITLCQFPGNQKHLRCSHKNFSHFFDMVYGNCFTFNASNTIISQPGHRQGFKLILFIDANEYIGLLADSVGALITLHSPFVKPNLDENSIFVAPGSAVYVSLLAVNTSLLNYPYNGEKCRSNISYSQMDCLRSCVANEMRKKCGCVAVVMRQQPVCDSFNSKQADCLEFVNQNQDSLNCSCDPSCSQMEFSQTVSNSAWPSKAHM</sequence>
<name>A0A9W9ZPL3_9CNID</name>
<accession>A0A9W9ZPL3</accession>
<gene>
    <name evidence="12" type="ORF">OS493_016556</name>
</gene>
<keyword evidence="3 11" id="KW-0894">Sodium channel</keyword>
<evidence type="ECO:0000313" key="12">
    <source>
        <dbReference type="EMBL" id="KAJ7385472.1"/>
    </source>
</evidence>
<organism evidence="12 13">
    <name type="scientific">Desmophyllum pertusum</name>
    <dbReference type="NCBI Taxonomy" id="174260"/>
    <lineage>
        <taxon>Eukaryota</taxon>
        <taxon>Metazoa</taxon>
        <taxon>Cnidaria</taxon>
        <taxon>Anthozoa</taxon>
        <taxon>Hexacorallia</taxon>
        <taxon>Scleractinia</taxon>
        <taxon>Caryophylliina</taxon>
        <taxon>Caryophylliidae</taxon>
        <taxon>Desmophyllum</taxon>
    </lineage>
</organism>
<evidence type="ECO:0000256" key="7">
    <source>
        <dbReference type="ARBA" id="ARBA00023065"/>
    </source>
</evidence>
<evidence type="ECO:0000256" key="11">
    <source>
        <dbReference type="RuleBase" id="RU000679"/>
    </source>
</evidence>
<dbReference type="OrthoDB" id="6021021at2759"/>
<evidence type="ECO:0000256" key="2">
    <source>
        <dbReference type="ARBA" id="ARBA00022448"/>
    </source>
</evidence>
<protein>
    <submittedName>
        <fullName evidence="12">Uncharacterized protein</fullName>
    </submittedName>
</protein>
<reference evidence="12" key="1">
    <citation type="submission" date="2023-01" db="EMBL/GenBank/DDBJ databases">
        <title>Genome assembly of the deep-sea coral Lophelia pertusa.</title>
        <authorList>
            <person name="Herrera S."/>
            <person name="Cordes E."/>
        </authorList>
    </citation>
    <scope>NUCLEOTIDE SEQUENCE</scope>
    <source>
        <strain evidence="12">USNM1676648</strain>
        <tissue evidence="12">Polyp</tissue>
    </source>
</reference>
<dbReference type="Gene3D" id="2.60.470.10">
    <property type="entry name" value="Acid-sensing ion channels like domains"/>
    <property type="match status" value="1"/>
</dbReference>
<keyword evidence="7 11" id="KW-0406">Ion transport</keyword>
<dbReference type="InterPro" id="IPR001873">
    <property type="entry name" value="ENaC"/>
</dbReference>
<evidence type="ECO:0000313" key="13">
    <source>
        <dbReference type="Proteomes" id="UP001163046"/>
    </source>
</evidence>
<keyword evidence="4 11" id="KW-0812">Transmembrane</keyword>
<evidence type="ECO:0000256" key="4">
    <source>
        <dbReference type="ARBA" id="ARBA00022692"/>
    </source>
</evidence>
<dbReference type="PRINTS" id="PR01078">
    <property type="entry name" value="AMINACHANNEL"/>
</dbReference>
<dbReference type="AlphaFoldDB" id="A0A9W9ZPL3"/>
<dbReference type="PANTHER" id="PTHR11690">
    <property type="entry name" value="AMILORIDE-SENSITIVE SODIUM CHANNEL-RELATED"/>
    <property type="match status" value="1"/>
</dbReference>
<comment type="caution">
    <text evidence="12">The sequence shown here is derived from an EMBL/GenBank/DDBJ whole genome shotgun (WGS) entry which is preliminary data.</text>
</comment>
<keyword evidence="10 11" id="KW-0407">Ion channel</keyword>
<dbReference type="Proteomes" id="UP001163046">
    <property type="component" value="Unassembled WGS sequence"/>
</dbReference>
<keyword evidence="8" id="KW-0472">Membrane</keyword>
<dbReference type="Pfam" id="PF00858">
    <property type="entry name" value="ASC"/>
    <property type="match status" value="1"/>
</dbReference>
<proteinExistence type="inferred from homology"/>
<keyword evidence="5" id="KW-1133">Transmembrane helix</keyword>
<evidence type="ECO:0000256" key="8">
    <source>
        <dbReference type="ARBA" id="ARBA00023136"/>
    </source>
</evidence>
<feature type="non-terminal residue" evidence="12">
    <location>
        <position position="274"/>
    </location>
</feature>
<keyword evidence="6" id="KW-0915">Sodium</keyword>
<evidence type="ECO:0000256" key="10">
    <source>
        <dbReference type="ARBA" id="ARBA00023303"/>
    </source>
</evidence>
<keyword evidence="13" id="KW-1185">Reference proteome</keyword>
<evidence type="ECO:0000256" key="5">
    <source>
        <dbReference type="ARBA" id="ARBA00022989"/>
    </source>
</evidence>
<keyword evidence="2 11" id="KW-0813">Transport</keyword>
<dbReference type="EMBL" id="MU825881">
    <property type="protein sequence ID" value="KAJ7385472.1"/>
    <property type="molecule type" value="Genomic_DNA"/>
</dbReference>
<evidence type="ECO:0000256" key="9">
    <source>
        <dbReference type="ARBA" id="ARBA00023201"/>
    </source>
</evidence>
<dbReference type="GO" id="GO:0005886">
    <property type="term" value="C:plasma membrane"/>
    <property type="evidence" value="ECO:0007669"/>
    <property type="project" value="TreeGrafter"/>
</dbReference>
<dbReference type="Gene3D" id="1.10.287.820">
    <property type="entry name" value="Acid-sensing ion channel domain"/>
    <property type="match status" value="1"/>
</dbReference>
<comment type="similarity">
    <text evidence="11">Belongs to the amiloride-sensitive sodium channel (TC 1.A.6) family.</text>
</comment>
<evidence type="ECO:0000256" key="1">
    <source>
        <dbReference type="ARBA" id="ARBA00004141"/>
    </source>
</evidence>